<evidence type="ECO:0000256" key="7">
    <source>
        <dbReference type="SAM" id="MobiDB-lite"/>
    </source>
</evidence>
<reference evidence="9 10" key="1">
    <citation type="journal article" date="2014" name="PLoS Genet.">
        <title>The Genome of Spironucleus salmonicida Highlights a Fish Pathogen Adapted to Fluctuating Environments.</title>
        <authorList>
            <person name="Xu F."/>
            <person name="Jerlstrom-Hultqvist J."/>
            <person name="Einarsson E."/>
            <person name="Astvaldsson A."/>
            <person name="Svard S.G."/>
            <person name="Andersson J.O."/>
        </authorList>
    </citation>
    <scope>NUCLEOTIDE SEQUENCE</scope>
    <source>
        <strain evidence="10">ATCC 50377</strain>
    </source>
</reference>
<dbReference type="VEuPathDB" id="GiardiaDB:SS50377_25445"/>
<feature type="domain" description="Aminoacyl-transfer RNA synthetases class-II family profile" evidence="8">
    <location>
        <begin position="287"/>
        <end position="632"/>
    </location>
</feature>
<evidence type="ECO:0000256" key="6">
    <source>
        <dbReference type="ARBA" id="ARBA00030563"/>
    </source>
</evidence>
<dbReference type="EMBL" id="AUWU02000005">
    <property type="protein sequence ID" value="KAH0573325.1"/>
    <property type="molecule type" value="Genomic_DNA"/>
</dbReference>
<dbReference type="SUPFAM" id="SSF50249">
    <property type="entry name" value="Nucleic acid-binding proteins"/>
    <property type="match status" value="1"/>
</dbReference>
<dbReference type="PANTHER" id="PTHR42918:SF9">
    <property type="entry name" value="LYSINE--TRNA LIGASE"/>
    <property type="match status" value="1"/>
</dbReference>
<dbReference type="PROSITE" id="PS50862">
    <property type="entry name" value="AA_TRNA_LIGASE_II"/>
    <property type="match status" value="1"/>
</dbReference>
<gene>
    <name evidence="9" type="ORF">SS50377_15012</name>
    <name evidence="10" type="ORF">SS50377_25445</name>
</gene>
<dbReference type="GO" id="GO:0006430">
    <property type="term" value="P:lysyl-tRNA aminoacylation"/>
    <property type="evidence" value="ECO:0007669"/>
    <property type="project" value="InterPro"/>
</dbReference>
<feature type="compositionally biased region" description="Basic and acidic residues" evidence="7">
    <location>
        <begin position="21"/>
        <end position="41"/>
    </location>
</feature>
<organism evidence="9">
    <name type="scientific">Spironucleus salmonicida</name>
    <dbReference type="NCBI Taxonomy" id="348837"/>
    <lineage>
        <taxon>Eukaryota</taxon>
        <taxon>Metamonada</taxon>
        <taxon>Diplomonadida</taxon>
        <taxon>Hexamitidae</taxon>
        <taxon>Hexamitinae</taxon>
        <taxon>Spironucleus</taxon>
    </lineage>
</organism>
<dbReference type="NCBIfam" id="TIGR00499">
    <property type="entry name" value="lysS_bact"/>
    <property type="match status" value="1"/>
</dbReference>
<dbReference type="SUPFAM" id="SSF55681">
    <property type="entry name" value="Class II aaRS and biotin synthetases"/>
    <property type="match status" value="1"/>
</dbReference>
<dbReference type="InterPro" id="IPR006195">
    <property type="entry name" value="aa-tRNA-synth_II"/>
</dbReference>
<accession>V6LKV0</accession>
<keyword evidence="5 9" id="KW-0030">Aminoacyl-tRNA synthetase</keyword>
<dbReference type="Gene3D" id="2.40.50.140">
    <property type="entry name" value="Nucleic acid-binding proteins"/>
    <property type="match status" value="1"/>
</dbReference>
<dbReference type="AlphaFoldDB" id="V6LKV0"/>
<dbReference type="PRINTS" id="PR00982">
    <property type="entry name" value="TRNASYNTHLYS"/>
</dbReference>
<sequence length="638" mass="73544">MSETKVEGNQHLDPVTGEYVSKNELKKRQKQRDKESDKASKLAKLDELAQLSNLPKPSAEQSFQQTSVAYYESRIAEINELKKNNVYSDVYPYPYKIHITRSIKSFRDEFSPLIIENNKSLDKNIESISGRVLSFRKSGQSLAFLVIEEEGFQIQVYCNKDECELILSQKQNYTTQLKPNLNTLTMENIKKSTNYGALTGTASDYFKQLDSIKRGDIIAVTGIPMRTKTGELSIRPASINLLAPCLRMLPKQNQSISDIEYRYNNRSVDLFMNKKSQTIVKRIKFIQYIKNFFINKYEFLEVETPILHQVKGGANAKPFITFYNDLGQDVFLRIAPELYLKQLVIGGINRVFEMNRNFRNESIDNTHLPEFTMVESYCAYWDLYDQMEFVEDLLSSLAKYANITFNGESDNVSNPNLYLIKYRDYNGKDYNIDFRPPFVRHDIMSSLTDIISKKIGEQVKIPKPYGSDECNKYLQTLVFDKLHKQHKILSSSDLPTAPFTTSRLIDFLVGEFLEKLTHNPMFLLHHPTIMSPLAKPHRDDPEITERFEVFCGMFELCNAYTELNDSQIQKENFESQLKDKTAGDDEACDVDDKFIKAMEHGMVCQSGLGIGIDRLMMLMCGEASIRECIAFPLLRQQK</sequence>
<reference evidence="10" key="2">
    <citation type="submission" date="2020-12" db="EMBL/GenBank/DDBJ databases">
        <title>New Spironucleus salmonicida genome in near-complete chromosomes.</title>
        <authorList>
            <person name="Xu F."/>
            <person name="Kurt Z."/>
            <person name="Jimenez-Gonzalez A."/>
            <person name="Astvaldsson A."/>
            <person name="Andersson J.O."/>
            <person name="Svard S.G."/>
        </authorList>
    </citation>
    <scope>NUCLEOTIDE SEQUENCE</scope>
    <source>
        <strain evidence="10">ATCC 50377</strain>
    </source>
</reference>
<dbReference type="InterPro" id="IPR012340">
    <property type="entry name" value="NA-bd_OB-fold"/>
</dbReference>
<dbReference type="InterPro" id="IPR045864">
    <property type="entry name" value="aa-tRNA-synth_II/BPL/LPL"/>
</dbReference>
<dbReference type="InterPro" id="IPR004364">
    <property type="entry name" value="Aa-tRNA-synt_II"/>
</dbReference>
<evidence type="ECO:0000256" key="2">
    <source>
        <dbReference type="ARBA" id="ARBA00022598"/>
    </source>
</evidence>
<keyword evidence="3" id="KW-0547">Nucleotide-binding</keyword>
<evidence type="ECO:0000313" key="10">
    <source>
        <dbReference type="EMBL" id="KAH0573325.1"/>
    </source>
</evidence>
<dbReference type="GO" id="GO:0000049">
    <property type="term" value="F:tRNA binding"/>
    <property type="evidence" value="ECO:0007669"/>
    <property type="project" value="TreeGrafter"/>
</dbReference>
<evidence type="ECO:0000259" key="8">
    <source>
        <dbReference type="PROSITE" id="PS50862"/>
    </source>
</evidence>
<feature type="compositionally biased region" description="Basic and acidic residues" evidence="7">
    <location>
        <begin position="1"/>
        <end position="10"/>
    </location>
</feature>
<name>V6LKV0_9EUKA</name>
<evidence type="ECO:0000256" key="5">
    <source>
        <dbReference type="ARBA" id="ARBA00023146"/>
    </source>
</evidence>
<dbReference type="InterPro" id="IPR002313">
    <property type="entry name" value="Lys-tRNA-ligase_II"/>
</dbReference>
<dbReference type="InterPro" id="IPR018149">
    <property type="entry name" value="Lys-tRNA-synth_II_C"/>
</dbReference>
<dbReference type="GO" id="GO:0005524">
    <property type="term" value="F:ATP binding"/>
    <property type="evidence" value="ECO:0007669"/>
    <property type="project" value="UniProtKB-KW"/>
</dbReference>
<dbReference type="OrthoDB" id="21243at2759"/>
<dbReference type="EC" id="6.1.1.6" evidence="1"/>
<keyword evidence="2" id="KW-0436">Ligase</keyword>
<dbReference type="Gene3D" id="3.30.930.10">
    <property type="entry name" value="Bira Bifunctional Protein, Domain 2"/>
    <property type="match status" value="1"/>
</dbReference>
<evidence type="ECO:0000256" key="4">
    <source>
        <dbReference type="ARBA" id="ARBA00022840"/>
    </source>
</evidence>
<evidence type="ECO:0000313" key="11">
    <source>
        <dbReference type="Proteomes" id="UP000018208"/>
    </source>
</evidence>
<proteinExistence type="predicted"/>
<protein>
    <recommendedName>
        <fullName evidence="1">lysine--tRNA ligase</fullName>
        <ecNumber evidence="1">6.1.1.6</ecNumber>
    </recommendedName>
    <alternativeName>
        <fullName evidence="6">Lysyl-tRNA synthetase</fullName>
    </alternativeName>
</protein>
<dbReference type="Pfam" id="PF00152">
    <property type="entry name" value="tRNA-synt_2"/>
    <property type="match status" value="1"/>
</dbReference>
<keyword evidence="11" id="KW-1185">Reference proteome</keyword>
<evidence type="ECO:0000256" key="1">
    <source>
        <dbReference type="ARBA" id="ARBA00013166"/>
    </source>
</evidence>
<evidence type="ECO:0000313" key="9">
    <source>
        <dbReference type="EMBL" id="EST44993.1"/>
    </source>
</evidence>
<dbReference type="EMBL" id="KI546101">
    <property type="protein sequence ID" value="EST44993.1"/>
    <property type="molecule type" value="Genomic_DNA"/>
</dbReference>
<dbReference type="InterPro" id="IPR044136">
    <property type="entry name" value="Lys-tRNA-ligase_II_N"/>
</dbReference>
<keyword evidence="4" id="KW-0067">ATP-binding</keyword>
<dbReference type="PANTHER" id="PTHR42918">
    <property type="entry name" value="LYSYL-TRNA SYNTHETASE"/>
    <property type="match status" value="1"/>
</dbReference>
<dbReference type="Proteomes" id="UP000018208">
    <property type="component" value="Unassembled WGS sequence"/>
</dbReference>
<feature type="region of interest" description="Disordered" evidence="7">
    <location>
        <begin position="1"/>
        <end position="41"/>
    </location>
</feature>
<dbReference type="CDD" id="cd04322">
    <property type="entry name" value="LysRS_N"/>
    <property type="match status" value="1"/>
</dbReference>
<dbReference type="GO" id="GO:0005829">
    <property type="term" value="C:cytosol"/>
    <property type="evidence" value="ECO:0007669"/>
    <property type="project" value="TreeGrafter"/>
</dbReference>
<dbReference type="GO" id="GO:0004824">
    <property type="term" value="F:lysine-tRNA ligase activity"/>
    <property type="evidence" value="ECO:0007669"/>
    <property type="project" value="UniProtKB-EC"/>
</dbReference>
<evidence type="ECO:0000256" key="3">
    <source>
        <dbReference type="ARBA" id="ARBA00022741"/>
    </source>
</evidence>